<feature type="region of interest" description="Disordered" evidence="1">
    <location>
        <begin position="1454"/>
        <end position="1474"/>
    </location>
</feature>
<evidence type="ECO:0000313" key="4">
    <source>
        <dbReference type="Proteomes" id="UP000006906"/>
    </source>
</evidence>
<dbReference type="Gramene" id="PNW72955">
    <property type="protein sequence ID" value="PNW72955"/>
    <property type="gene ID" value="CHLRE_14g613100v5"/>
</dbReference>
<evidence type="ECO:0000256" key="1">
    <source>
        <dbReference type="SAM" id="MobiDB-lite"/>
    </source>
</evidence>
<dbReference type="Gene3D" id="2.10.50.10">
    <property type="entry name" value="Tumor Necrosis Factor Receptor, subunit A, domain 2"/>
    <property type="match status" value="1"/>
</dbReference>
<dbReference type="InterPro" id="IPR008999">
    <property type="entry name" value="Actin-crosslinking"/>
</dbReference>
<dbReference type="Pfam" id="PF07699">
    <property type="entry name" value="Ephrin_rec_like"/>
    <property type="match status" value="1"/>
</dbReference>
<dbReference type="InterPro" id="IPR011641">
    <property type="entry name" value="Tyr-kin_ephrin_A/B_rcpt-like"/>
</dbReference>
<sequence length="1988" mass="209708">MRRVFTNNGTTIILVTNTFILAAGRAGAGINTAMGTLMLAATKGVYTLPPQGLVTQIVEAQSGKSTLSVPQAQLKTIAGAPPPGGAVSVDAAVRSVGVVPTTTGNDPSSSLLLPMALNYSLLLGPGAVMYRSTSDASFIRLPMLIGPTTTTKVALPVTSYTIFAVEKGNATVVCAPGFVGCGNGTCCACDFGSFSPGGDNPFFAGRCTRCVEAYGESEASSLTTLTMMSSVKEECVTAPGYYWRPTAGAGSSLPAGTSCPENYYCTGSVRAAQAQPPTLCTNAYVGSEISSLLSPLRSDEMTDCVTAPGYFWRNPAGGGAAPAGTTCPADHYCTGRVPAAQAQPPTLCTAAYSGSETGSLQSPQRSDEMADCVTSPGYFWRDPGGGALPVGTTCPARSFCTGRVPAAQAAPPTLCTDAYGGSEVDSLDSPARSDEMADCVTTPGYFWRDPGNGASLAGTTCPADHFCTGRVPASGAQAPTLCTNAYVGSEISSLLSPLRSDEMTDCVTAPGYFWRNPGGGAAPAGTTCPADHYCTGRVPAAQAQPPTLCTDGYSGSETGSLQSPQKSDEMVDCVTSPGYFWRDPGGGALPVGTTCPARSFCTGRVPAAQAAPPTLCTDAYGGSEVDSLDSPARSDEMADCVTFPGFFWKLPTVAGALPAGISCPTDNYCTGRVPAAQAEEPILCTAAYAGSELLSLQSPAQSDEKTDCVTTPGYFWRDPGNGASLAGTTCPADHFCTGRVPASGAQAPTLCTSAYVGSEISSLQSPARSDEQTDCVTTRGYYWQTVATEAGRAGMSCPADSFCRGLVPAAQSEQPTLCTNFYTDSEPSSLTSPVRSFTEDSCVAAPGYYWESTRHAAGHAGTSCPANNYCLGQVRAAMAVRPRLCTAAYTSSVSGSLQSPVRSSRMEDCVTSPGYYWRTTLLAARFAGASCPANFFCTGRVPTSAAEAPVACTQAYGGSEAGSLVSPLRSDKQDDCVTAAGSYWYDAGGQESPQETLPGFYFEMSSGRAVVRSCPSGSFCTGQATAADFQLPTLCTDHFAASPAGSMFSPERSSSDGQCDCMPGYAFKDNGCVPCLPGTYATGGRPAECALCDRDSYAPTPGSSSCVSCPPGTFSSWSGALCVTKEWQVYGMGDKFFPATVGSDGRVYCMTPPLNSDSKCWTSDSADDAMERTLNPWSGSFGALAPLVQDFTYTGMRNCENGKCDSVIGDPVYMFNQNGYLSAQDVNPKCARYSDAWEEWYIEVLDVEQSKVAIKSKRKNQYLSAGVVYFFGAKPGTVEYRDRVDEWETFTLEISENGNKRFRTSIGNYLCTNTLGFIEVDCGKEYSDSDNNEWTLWHVGTPGSPQGIGVDGVRTIVDWVIGIVTLPLGPLASAVVSAGEILANVIYDVLDEQRLQQIAETTQPWSRLAGIDDSLGSAPEGTLLGDIAALGNTPAFRRRRELLALPAAAASGSGVESVETTSSSSNSNGSNSNDSTALVSISSLADEDDGYGTGDRRQLFRLPGTLLYRGMKSVASSGLRRVSSTLSRESLEALVPRATRAARSLVTRGIQFFDELSGAAKLAVGFTPLIIVGVAVVFNAPRQAPPPGIPTINTIFAGDGYMDVYYTPAGVSGATPAASFTAYLSLYSCAGGSCSWQPPFKAATGSGLGQQCLAAGSSWKQANQVIYQDVSAGLQSCLRISSQTTGSLYKVYLTASSSDMRESGASDAVSVNVPSSDGYYTGTEVCPIVPSSGGGTRRLLSHGNLRDPNGVNGEIWNILVNFLNRVNGYATREQLQQQVNAVQAQRRAASMNEGGALDWVVFRDSGYITTNNLYQFVYGTGSNSLYAFRCRDYFASWGTFGPSVVPPRFPTDDLGGVNQPANNETSRLNWLRTAPSTALRVAERFTWTRNNLRITSSADTNPRFRHGPLLTSILSRSTEDRRRILVTLRRLELWRSSMVIFWNVQGNVPNPVYGEYDHWRINMLVRAAIEVVSWSLGLDPDDLRPIQL</sequence>
<organism evidence="3 4">
    <name type="scientific">Chlamydomonas reinhardtii</name>
    <name type="common">Chlamydomonas smithii</name>
    <dbReference type="NCBI Taxonomy" id="3055"/>
    <lineage>
        <taxon>Eukaryota</taxon>
        <taxon>Viridiplantae</taxon>
        <taxon>Chlorophyta</taxon>
        <taxon>core chlorophytes</taxon>
        <taxon>Chlorophyceae</taxon>
        <taxon>CS clade</taxon>
        <taxon>Chlamydomonadales</taxon>
        <taxon>Chlamydomonadaceae</taxon>
        <taxon>Chlamydomonas</taxon>
    </lineage>
</organism>
<dbReference type="EMBL" id="CM008975">
    <property type="protein sequence ID" value="PNW72955.1"/>
    <property type="molecule type" value="Genomic_DNA"/>
</dbReference>
<dbReference type="ExpressionAtlas" id="A0A2K3CXE0">
    <property type="expression patterns" value="baseline"/>
</dbReference>
<accession>A0A2K3CXE0</accession>
<proteinExistence type="predicted"/>
<dbReference type="RefSeq" id="XP_042916706.1">
    <property type="nucleotide sequence ID" value="XM_043070033.1"/>
</dbReference>
<evidence type="ECO:0000313" key="3">
    <source>
        <dbReference type="EMBL" id="PNW72955.1"/>
    </source>
</evidence>
<dbReference type="CDD" id="cd00257">
    <property type="entry name" value="beta-trefoil_FSCN-like"/>
    <property type="match status" value="1"/>
</dbReference>
<dbReference type="PaxDb" id="3055-EDO99090"/>
<dbReference type="KEGG" id="cre:CHLRE_14g613100v5"/>
<evidence type="ECO:0000259" key="2">
    <source>
        <dbReference type="Pfam" id="PF07699"/>
    </source>
</evidence>
<dbReference type="Proteomes" id="UP000006906">
    <property type="component" value="Chromosome 14"/>
</dbReference>
<feature type="compositionally biased region" description="Low complexity" evidence="1">
    <location>
        <begin position="1454"/>
        <end position="1473"/>
    </location>
</feature>
<dbReference type="GeneID" id="5716748"/>
<dbReference type="InParanoid" id="A0A2K3CXE0"/>
<gene>
    <name evidence="3" type="ORF">CHLRE_14g613100v5</name>
</gene>
<reference evidence="3 4" key="1">
    <citation type="journal article" date="2007" name="Science">
        <title>The Chlamydomonas genome reveals the evolution of key animal and plant functions.</title>
        <authorList>
            <person name="Merchant S.S."/>
            <person name="Prochnik S.E."/>
            <person name="Vallon O."/>
            <person name="Harris E.H."/>
            <person name="Karpowicz S.J."/>
            <person name="Witman G.B."/>
            <person name="Terry A."/>
            <person name="Salamov A."/>
            <person name="Fritz-Laylin L.K."/>
            <person name="Marechal-Drouard L."/>
            <person name="Marshall W.F."/>
            <person name="Qu L.H."/>
            <person name="Nelson D.R."/>
            <person name="Sanderfoot A.A."/>
            <person name="Spalding M.H."/>
            <person name="Kapitonov V.V."/>
            <person name="Ren Q."/>
            <person name="Ferris P."/>
            <person name="Lindquist E."/>
            <person name="Shapiro H."/>
            <person name="Lucas S.M."/>
            <person name="Grimwood J."/>
            <person name="Schmutz J."/>
            <person name="Cardol P."/>
            <person name="Cerutti H."/>
            <person name="Chanfreau G."/>
            <person name="Chen C.L."/>
            <person name="Cognat V."/>
            <person name="Croft M.T."/>
            <person name="Dent R."/>
            <person name="Dutcher S."/>
            <person name="Fernandez E."/>
            <person name="Fukuzawa H."/>
            <person name="Gonzalez-Ballester D."/>
            <person name="Gonzalez-Halphen D."/>
            <person name="Hallmann A."/>
            <person name="Hanikenne M."/>
            <person name="Hippler M."/>
            <person name="Inwood W."/>
            <person name="Jabbari K."/>
            <person name="Kalanon M."/>
            <person name="Kuras R."/>
            <person name="Lefebvre P.A."/>
            <person name="Lemaire S.D."/>
            <person name="Lobanov A.V."/>
            <person name="Lohr M."/>
            <person name="Manuell A."/>
            <person name="Meier I."/>
            <person name="Mets L."/>
            <person name="Mittag M."/>
            <person name="Mittelmeier T."/>
            <person name="Moroney J.V."/>
            <person name="Moseley J."/>
            <person name="Napoli C."/>
            <person name="Nedelcu A.M."/>
            <person name="Niyogi K."/>
            <person name="Novoselov S.V."/>
            <person name="Paulsen I.T."/>
            <person name="Pazour G."/>
            <person name="Purton S."/>
            <person name="Ral J.P."/>
            <person name="Riano-Pachon D.M."/>
            <person name="Riekhof W."/>
            <person name="Rymarquis L."/>
            <person name="Schroda M."/>
            <person name="Stern D."/>
            <person name="Umen J."/>
            <person name="Willows R."/>
            <person name="Wilson N."/>
            <person name="Zimmer S.L."/>
            <person name="Allmer J."/>
            <person name="Balk J."/>
            <person name="Bisova K."/>
            <person name="Chen C.J."/>
            <person name="Elias M."/>
            <person name="Gendler K."/>
            <person name="Hauser C."/>
            <person name="Lamb M.R."/>
            <person name="Ledford H."/>
            <person name="Long J.C."/>
            <person name="Minagawa J."/>
            <person name="Page M.D."/>
            <person name="Pan J."/>
            <person name="Pootakham W."/>
            <person name="Roje S."/>
            <person name="Rose A."/>
            <person name="Stahlberg E."/>
            <person name="Terauchi A.M."/>
            <person name="Yang P."/>
            <person name="Ball S."/>
            <person name="Bowler C."/>
            <person name="Dieckmann C.L."/>
            <person name="Gladyshev V.N."/>
            <person name="Green P."/>
            <person name="Jorgensen R."/>
            <person name="Mayfield S."/>
            <person name="Mueller-Roeber B."/>
            <person name="Rajamani S."/>
            <person name="Sayre R.T."/>
            <person name="Brokstein P."/>
            <person name="Dubchak I."/>
            <person name="Goodstein D."/>
            <person name="Hornick L."/>
            <person name="Huang Y.W."/>
            <person name="Jhaveri J."/>
            <person name="Luo Y."/>
            <person name="Martinez D."/>
            <person name="Ngau W.C."/>
            <person name="Otillar B."/>
            <person name="Poliakov A."/>
            <person name="Porter A."/>
            <person name="Szajkowski L."/>
            <person name="Werner G."/>
            <person name="Zhou K."/>
            <person name="Grigoriev I.V."/>
            <person name="Rokhsar D.S."/>
            <person name="Grossman A.R."/>
        </authorList>
    </citation>
    <scope>NUCLEOTIDE SEQUENCE [LARGE SCALE GENOMIC DNA]</scope>
    <source>
        <strain evidence="4">CC-503</strain>
    </source>
</reference>
<feature type="domain" description="Tyrosine-protein kinase ephrin type A/B receptor-like" evidence="2">
    <location>
        <begin position="1078"/>
        <end position="1120"/>
    </location>
</feature>
<name>A0A2K3CXE0_CHLRE</name>
<dbReference type="OrthoDB" id="439917at2759"/>
<dbReference type="SMART" id="SM01411">
    <property type="entry name" value="Ephrin_rec_like"/>
    <property type="match status" value="2"/>
</dbReference>
<keyword evidence="4" id="KW-1185">Reference proteome</keyword>
<dbReference type="Gene3D" id="2.80.10.50">
    <property type="match status" value="1"/>
</dbReference>
<protein>
    <recommendedName>
        <fullName evidence="2">Tyrosine-protein kinase ephrin type A/B receptor-like domain-containing protein</fullName>
    </recommendedName>
</protein>
<dbReference type="SUPFAM" id="SSF50405">
    <property type="entry name" value="Actin-crosslinking proteins"/>
    <property type="match status" value="1"/>
</dbReference>